<name>A0A5E5PCJ0_9BURK</name>
<sequence length="175" mass="19269">MIYTVECSFADPAGEAEWNDFYSHEKLPALISVTGFHTSQRFRAITEGCPVYLAVHTIDGLDVLTGEEYRRKGGGNFARWQQHITDWHRNLYSDIGLAPAVGADELLVLCSSGPDRLVEMGLAPLAMQAIALEKNPERRWLAVSSRSNTRLVGHVADGIHLYTPITARLTSASAT</sequence>
<dbReference type="Proteomes" id="UP000364291">
    <property type="component" value="Unassembled WGS sequence"/>
</dbReference>
<accession>A0A5E5PCJ0</accession>
<protein>
    <submittedName>
        <fullName evidence="1">ABC-type sugar transport system protein</fullName>
    </submittedName>
</protein>
<dbReference type="RefSeq" id="WP_094068498.1">
    <property type="nucleotide sequence ID" value="NZ_CABPSX010000010.1"/>
</dbReference>
<reference evidence="1 2" key="1">
    <citation type="submission" date="2019-08" db="EMBL/GenBank/DDBJ databases">
        <authorList>
            <person name="Peeters C."/>
        </authorList>
    </citation>
    <scope>NUCLEOTIDE SEQUENCE [LARGE SCALE GENOMIC DNA]</scope>
    <source>
        <strain evidence="1 2">LMG 18089</strain>
    </source>
</reference>
<keyword evidence="1" id="KW-0762">Sugar transport</keyword>
<dbReference type="OrthoDB" id="7351211at2"/>
<keyword evidence="1" id="KW-0813">Transport</keyword>
<evidence type="ECO:0000313" key="2">
    <source>
        <dbReference type="Proteomes" id="UP000364291"/>
    </source>
</evidence>
<proteinExistence type="predicted"/>
<dbReference type="AlphaFoldDB" id="A0A5E5PCJ0"/>
<evidence type="ECO:0000313" key="1">
    <source>
        <dbReference type="EMBL" id="VVG73339.1"/>
    </source>
</evidence>
<gene>
    <name evidence="1" type="ORF">PAP18089_04343</name>
</gene>
<dbReference type="EMBL" id="CABPSX010000010">
    <property type="protein sequence ID" value="VVG73339.1"/>
    <property type="molecule type" value="Genomic_DNA"/>
</dbReference>
<organism evidence="1 2">
    <name type="scientific">Pandoraea apista</name>
    <dbReference type="NCBI Taxonomy" id="93218"/>
    <lineage>
        <taxon>Bacteria</taxon>
        <taxon>Pseudomonadati</taxon>
        <taxon>Pseudomonadota</taxon>
        <taxon>Betaproteobacteria</taxon>
        <taxon>Burkholderiales</taxon>
        <taxon>Burkholderiaceae</taxon>
        <taxon>Pandoraea</taxon>
    </lineage>
</organism>